<keyword evidence="3" id="KW-1185">Reference proteome</keyword>
<sequence>MGIWGDGSDGMDWLDVRKSGPCEINWEEVICPSQILDMKSHKNSLSRRITLDTYYEVVMTLCWMTVSTPPFGSNKLTSGLPSQLPIPSSLELLFCNTKMAVLYLAKARSGIQTSRYYKIGLPFLPSHYSQLGFIELTYTRKGARRPTLKSHRAGPIQARQREANAPFSYRQWDESERLPG</sequence>
<feature type="region of interest" description="Disordered" evidence="1">
    <location>
        <begin position="145"/>
        <end position="164"/>
    </location>
</feature>
<dbReference type="InParanoid" id="E4ZTQ9"/>
<dbReference type="GeneID" id="13291386"/>
<evidence type="ECO:0000313" key="3">
    <source>
        <dbReference type="Proteomes" id="UP000002668"/>
    </source>
</evidence>
<dbReference type="EMBL" id="FP929125">
    <property type="protein sequence ID" value="CBX94619.1"/>
    <property type="molecule type" value="Genomic_DNA"/>
</dbReference>
<accession>E4ZTQ9</accession>
<name>E4ZTQ9_LEPMJ</name>
<evidence type="ECO:0000313" key="2">
    <source>
        <dbReference type="EMBL" id="CBX94619.1"/>
    </source>
</evidence>
<dbReference type="HOGENOM" id="CLU_1496487_0_0_1"/>
<dbReference type="VEuPathDB" id="FungiDB:LEMA_P116220.1"/>
<organism evidence="3">
    <name type="scientific">Leptosphaeria maculans (strain JN3 / isolate v23.1.3 / race Av1-4-5-6-7-8)</name>
    <name type="common">Blackleg fungus</name>
    <name type="synonym">Phoma lingam</name>
    <dbReference type="NCBI Taxonomy" id="985895"/>
    <lineage>
        <taxon>Eukaryota</taxon>
        <taxon>Fungi</taxon>
        <taxon>Dikarya</taxon>
        <taxon>Ascomycota</taxon>
        <taxon>Pezizomycotina</taxon>
        <taxon>Dothideomycetes</taxon>
        <taxon>Pleosporomycetidae</taxon>
        <taxon>Pleosporales</taxon>
        <taxon>Pleosporineae</taxon>
        <taxon>Leptosphaeriaceae</taxon>
        <taxon>Plenodomus</taxon>
        <taxon>Plenodomus lingam/Leptosphaeria maculans species complex</taxon>
    </lineage>
</organism>
<evidence type="ECO:0000256" key="1">
    <source>
        <dbReference type="SAM" id="MobiDB-lite"/>
    </source>
</evidence>
<gene>
    <name evidence="2" type="ORF">LEMA_P116220.1</name>
</gene>
<dbReference type="Proteomes" id="UP000002668">
    <property type="component" value="Genome"/>
</dbReference>
<reference evidence="3" key="1">
    <citation type="journal article" date="2011" name="Nat. Commun.">
        <title>Effector diversification within compartments of the Leptosphaeria maculans genome affected by Repeat-Induced Point mutations.</title>
        <authorList>
            <person name="Rouxel T."/>
            <person name="Grandaubert J."/>
            <person name="Hane J.K."/>
            <person name="Hoede C."/>
            <person name="van de Wouw A.P."/>
            <person name="Couloux A."/>
            <person name="Dominguez V."/>
            <person name="Anthouard V."/>
            <person name="Bally P."/>
            <person name="Bourras S."/>
            <person name="Cozijnsen A.J."/>
            <person name="Ciuffetti L.M."/>
            <person name="Degrave A."/>
            <person name="Dilmaghani A."/>
            <person name="Duret L."/>
            <person name="Fudal I."/>
            <person name="Goodwin S.B."/>
            <person name="Gout L."/>
            <person name="Glaser N."/>
            <person name="Linglin J."/>
            <person name="Kema G.H.J."/>
            <person name="Lapalu N."/>
            <person name="Lawrence C.B."/>
            <person name="May K."/>
            <person name="Meyer M."/>
            <person name="Ollivier B."/>
            <person name="Poulain J."/>
            <person name="Schoch C.L."/>
            <person name="Simon A."/>
            <person name="Spatafora J.W."/>
            <person name="Stachowiak A."/>
            <person name="Turgeon B.G."/>
            <person name="Tyler B.M."/>
            <person name="Vincent D."/>
            <person name="Weissenbach J."/>
            <person name="Amselem J."/>
            <person name="Quesneville H."/>
            <person name="Oliver R.P."/>
            <person name="Wincker P."/>
            <person name="Balesdent M.-H."/>
            <person name="Howlett B.J."/>
        </authorList>
    </citation>
    <scope>NUCLEOTIDE SEQUENCE [LARGE SCALE GENOMIC DNA]</scope>
    <source>
        <strain evidence="3">JN3 / isolate v23.1.3 / race Av1-4-5-6-7-8</strain>
    </source>
</reference>
<proteinExistence type="predicted"/>
<protein>
    <submittedName>
        <fullName evidence="2">Predicted protein</fullName>
    </submittedName>
</protein>
<dbReference type="AlphaFoldDB" id="E4ZTQ9"/>